<dbReference type="SUPFAM" id="SSF51182">
    <property type="entry name" value="RmlC-like cupins"/>
    <property type="match status" value="1"/>
</dbReference>
<dbReference type="InterPro" id="IPR014710">
    <property type="entry name" value="RmlC-like_jellyroll"/>
</dbReference>
<organism evidence="3 4">
    <name type="scientific">Candidatus Fervidibacter japonicus</name>
    <dbReference type="NCBI Taxonomy" id="2035412"/>
    <lineage>
        <taxon>Bacteria</taxon>
        <taxon>Candidatus Fervidibacterota</taxon>
        <taxon>Candidatus Fervidibacter</taxon>
    </lineage>
</organism>
<dbReference type="Proteomes" id="UP000236173">
    <property type="component" value="Unassembled WGS sequence"/>
</dbReference>
<dbReference type="InterPro" id="IPR011051">
    <property type="entry name" value="RmlC_Cupin_sf"/>
</dbReference>
<dbReference type="AlphaFoldDB" id="A0A2H5XAV4"/>
<dbReference type="EC" id="5.3.1.8" evidence="3"/>
<protein>
    <submittedName>
        <fullName evidence="3">Putative mannose-6-phosphate isomerase GmuF</fullName>
        <ecNumber evidence="3">5.3.1.8</ecNumber>
    </submittedName>
</protein>
<dbReference type="GO" id="GO:0046872">
    <property type="term" value="F:metal ion binding"/>
    <property type="evidence" value="ECO:0007669"/>
    <property type="project" value="UniProtKB-KW"/>
</dbReference>
<evidence type="ECO:0000313" key="4">
    <source>
        <dbReference type="Proteomes" id="UP000236173"/>
    </source>
</evidence>
<sequence length="598" mass="68130">MQCEKWRKSYEPLLPLYKPPASLGKYDPYPAFPVGASCFQVGYDALARALAQQRFVLLDGEVGVFWNILREQLQVAFQRLGISVRWHNVAEALKPAAEIERLLAPFIGNDDPVFGRLYDGRLADFFDVAKLATFRPDPSSMLTIVYGCGAALVPYDGYLVFVEVPKNEVQARARAGQVANLGATAPTSFRALYKRLYFVDWVVLRKHKKVLLNRIALFVDAQRPETPVFVDGQIWRQALKAMSQCVFRTRPWFLPGPWGGQWLKRHLPFDTTNVSNYAWSYELIAPENGVLLESDGILLECAFDWLMFCAADNLLGEGTEVFGDFFPIRFDYLDTYDGGPLSIQCHPRLPYIRQQFGERWTQDEAYYIVDSQPDACVYLGLQASVDLIEFKRALERSERENVPVAVEQFVQKLPAKRHDFFLIPSGTVHAAGKGNLVLEISATPYLYTFKLYDWLRPDLDGGFRPLHLDHAFANIIATRKGERVREELVCRPQKVCQGDGWQLEHLPTHPEHFYDVFRLTFIGDVMLPTAPSCLVGNLVEGQSVVLETERGFRFRVNYAETFVIPAAAQPCRVHNESDRPAKIVWAQLKPMQHLAAWR</sequence>
<keyword evidence="2" id="KW-0862">Zinc</keyword>
<dbReference type="PANTHER" id="PTHR42742">
    <property type="entry name" value="TRANSCRIPTIONAL REPRESSOR MPRA"/>
    <property type="match status" value="1"/>
</dbReference>
<evidence type="ECO:0000313" key="3">
    <source>
        <dbReference type="EMBL" id="GBC98237.1"/>
    </source>
</evidence>
<dbReference type="EMBL" id="BEHT01000007">
    <property type="protein sequence ID" value="GBC98237.1"/>
    <property type="molecule type" value="Genomic_DNA"/>
</dbReference>
<proteinExistence type="predicted"/>
<name>A0A2H5XAV4_9BACT</name>
<dbReference type="Gene3D" id="2.60.120.10">
    <property type="entry name" value="Jelly Rolls"/>
    <property type="match status" value="1"/>
</dbReference>
<dbReference type="GO" id="GO:0004476">
    <property type="term" value="F:mannose-6-phosphate isomerase activity"/>
    <property type="evidence" value="ECO:0007669"/>
    <property type="project" value="UniProtKB-EC"/>
</dbReference>
<dbReference type="InterPro" id="IPR051804">
    <property type="entry name" value="Carb_Metab_Reg_Kinase/Isom"/>
</dbReference>
<keyword evidence="3" id="KW-0413">Isomerase</keyword>
<evidence type="ECO:0000256" key="1">
    <source>
        <dbReference type="ARBA" id="ARBA00022723"/>
    </source>
</evidence>
<comment type="caution">
    <text evidence="3">The sequence shown here is derived from an EMBL/GenBank/DDBJ whole genome shotgun (WGS) entry which is preliminary data.</text>
</comment>
<keyword evidence="1" id="KW-0479">Metal-binding</keyword>
<dbReference type="PANTHER" id="PTHR42742:SF3">
    <property type="entry name" value="FRUCTOKINASE"/>
    <property type="match status" value="1"/>
</dbReference>
<accession>A0A2H5XAV4</accession>
<evidence type="ECO:0000256" key="2">
    <source>
        <dbReference type="ARBA" id="ARBA00022833"/>
    </source>
</evidence>
<reference evidence="4" key="1">
    <citation type="submission" date="2017-09" db="EMBL/GenBank/DDBJ databases">
        <title>Metaegenomics of thermophilic ammonia-oxidizing enrichment culture.</title>
        <authorList>
            <person name="Kato S."/>
            <person name="Suzuki K."/>
        </authorList>
    </citation>
    <scope>NUCLEOTIDE SEQUENCE [LARGE SCALE GENOMIC DNA]</scope>
</reference>
<dbReference type="CDD" id="cd07010">
    <property type="entry name" value="cupin_PMI_type_I_N_bac"/>
    <property type="match status" value="1"/>
</dbReference>
<gene>
    <name evidence="3" type="primary">gmuF</name>
    <name evidence="3" type="ORF">HRbin17_00737</name>
</gene>